<proteinExistence type="predicted"/>
<reference evidence="1" key="1">
    <citation type="submission" date="2018-11" db="EMBL/GenBank/DDBJ databases">
        <authorList>
            <consortium name="Pathogen Informatics"/>
        </authorList>
    </citation>
    <scope>NUCLEOTIDE SEQUENCE</scope>
</reference>
<comment type="caution">
    <text evidence="1">The sequence shown here is derived from an EMBL/GenBank/DDBJ whole genome shotgun (WGS) entry which is preliminary data.</text>
</comment>
<gene>
    <name evidence="1" type="ORF">PXEA_LOCUS24586</name>
</gene>
<evidence type="ECO:0000313" key="2">
    <source>
        <dbReference type="Proteomes" id="UP000784294"/>
    </source>
</evidence>
<dbReference type="EMBL" id="CAAALY010119176">
    <property type="protein sequence ID" value="VEL31146.1"/>
    <property type="molecule type" value="Genomic_DNA"/>
</dbReference>
<dbReference type="AlphaFoldDB" id="A0A3S5C2I5"/>
<protein>
    <submittedName>
        <fullName evidence="1">Uncharacterized protein</fullName>
    </submittedName>
</protein>
<organism evidence="1 2">
    <name type="scientific">Protopolystoma xenopodis</name>
    <dbReference type="NCBI Taxonomy" id="117903"/>
    <lineage>
        <taxon>Eukaryota</taxon>
        <taxon>Metazoa</taxon>
        <taxon>Spiralia</taxon>
        <taxon>Lophotrochozoa</taxon>
        <taxon>Platyhelminthes</taxon>
        <taxon>Monogenea</taxon>
        <taxon>Polyopisthocotylea</taxon>
        <taxon>Polystomatidea</taxon>
        <taxon>Polystomatidae</taxon>
        <taxon>Protopolystoma</taxon>
    </lineage>
</organism>
<sequence>MPILSFIHIPLSILYFSVSSISSKKSKHSPFGRPTSTKLWPPPIDTTDRFFEYLIQSPQSQILCASESAAPIPKRSTSLPDQRDAKSDRTYKLPLTEVANEPGFNVLTAPAPILWRWLRAFDKYLLEPIRSDS</sequence>
<keyword evidence="2" id="KW-1185">Reference proteome</keyword>
<dbReference type="Proteomes" id="UP000784294">
    <property type="component" value="Unassembled WGS sequence"/>
</dbReference>
<evidence type="ECO:0000313" key="1">
    <source>
        <dbReference type="EMBL" id="VEL31146.1"/>
    </source>
</evidence>
<accession>A0A3S5C2I5</accession>
<name>A0A3S5C2I5_9PLAT</name>